<accession>A0A6J6LI70</accession>
<keyword evidence="1" id="KW-0812">Transmembrane</keyword>
<keyword evidence="1" id="KW-0472">Membrane</keyword>
<dbReference type="AlphaFoldDB" id="A0A6J6LI70"/>
<name>A0A6J6LI70_9ZZZZ</name>
<evidence type="ECO:0000313" key="2">
    <source>
        <dbReference type="EMBL" id="CAB4661376.1"/>
    </source>
</evidence>
<protein>
    <submittedName>
        <fullName evidence="2">Unannotated protein</fullName>
    </submittedName>
</protein>
<evidence type="ECO:0000256" key="1">
    <source>
        <dbReference type="SAM" id="Phobius"/>
    </source>
</evidence>
<feature type="transmembrane region" description="Helical" evidence="1">
    <location>
        <begin position="53"/>
        <end position="74"/>
    </location>
</feature>
<feature type="transmembrane region" description="Helical" evidence="1">
    <location>
        <begin position="171"/>
        <end position="192"/>
    </location>
</feature>
<feature type="transmembrane region" description="Helical" evidence="1">
    <location>
        <begin position="20"/>
        <end position="41"/>
    </location>
</feature>
<sequence length="248" mass="26595">MLSVLRSELFKMTTTRATKVILGFAVVLPIVIYVLTLIFAFDGGVMESPAVVNIASVAPLVALLLGVVGVMCATQEYSQGTIRITLVATPHRVRVYVAKVLTTLTIAVVATAVLLVFTMLSSVVILNARDVQFELIGNDGRVVISFFFLTAVLSVFGLSLGLIFKSGPGAISAVLLWPTIAEGMVFGLLSAVTGDNYFRWAPIQNGFQLVSEYIMEDQNSWTVSALILCGFVAVFVFAGASLFTKRDA</sequence>
<gene>
    <name evidence="2" type="ORF">UFOPK2214_01262</name>
</gene>
<dbReference type="EMBL" id="CAEZWJ010000052">
    <property type="protein sequence ID" value="CAB4661376.1"/>
    <property type="molecule type" value="Genomic_DNA"/>
</dbReference>
<dbReference type="GO" id="GO:0005886">
    <property type="term" value="C:plasma membrane"/>
    <property type="evidence" value="ECO:0007669"/>
    <property type="project" value="UniProtKB-SubCell"/>
</dbReference>
<reference evidence="2" key="1">
    <citation type="submission" date="2020-05" db="EMBL/GenBank/DDBJ databases">
        <authorList>
            <person name="Chiriac C."/>
            <person name="Salcher M."/>
            <person name="Ghai R."/>
            <person name="Kavagutti S V."/>
        </authorList>
    </citation>
    <scope>NUCLEOTIDE SEQUENCE</scope>
</reference>
<dbReference type="PANTHER" id="PTHR37305:SF1">
    <property type="entry name" value="MEMBRANE PROTEIN"/>
    <property type="match status" value="1"/>
</dbReference>
<feature type="transmembrane region" description="Helical" evidence="1">
    <location>
        <begin position="221"/>
        <end position="243"/>
    </location>
</feature>
<feature type="transmembrane region" description="Helical" evidence="1">
    <location>
        <begin position="95"/>
        <end position="122"/>
    </location>
</feature>
<organism evidence="2">
    <name type="scientific">freshwater metagenome</name>
    <dbReference type="NCBI Taxonomy" id="449393"/>
    <lineage>
        <taxon>unclassified sequences</taxon>
        <taxon>metagenomes</taxon>
        <taxon>ecological metagenomes</taxon>
    </lineage>
</organism>
<dbReference type="GO" id="GO:0140359">
    <property type="term" value="F:ABC-type transporter activity"/>
    <property type="evidence" value="ECO:0007669"/>
    <property type="project" value="InterPro"/>
</dbReference>
<dbReference type="PANTHER" id="PTHR37305">
    <property type="entry name" value="INTEGRAL MEMBRANE PROTEIN-RELATED"/>
    <property type="match status" value="1"/>
</dbReference>
<proteinExistence type="predicted"/>
<keyword evidence="1" id="KW-1133">Transmembrane helix</keyword>
<feature type="transmembrane region" description="Helical" evidence="1">
    <location>
        <begin position="142"/>
        <end position="164"/>
    </location>
</feature>